<feature type="domain" description="RFX-type winged-helix" evidence="2">
    <location>
        <begin position="1"/>
        <end position="72"/>
    </location>
</feature>
<dbReference type="PROSITE" id="PS00028">
    <property type="entry name" value="ZINC_FINGER_C2H2_1"/>
    <property type="match status" value="1"/>
</dbReference>
<accession>A0A166N2S2</accession>
<evidence type="ECO:0000313" key="3">
    <source>
        <dbReference type="EMBL" id="KZZ87370.1"/>
    </source>
</evidence>
<dbReference type="Proteomes" id="UP000242877">
    <property type="component" value="Unassembled WGS sequence"/>
</dbReference>
<dbReference type="InterPro" id="IPR013087">
    <property type="entry name" value="Znf_C2H2_type"/>
</dbReference>
<dbReference type="PROSITE" id="PS51526">
    <property type="entry name" value="RFX_DBD"/>
    <property type="match status" value="1"/>
</dbReference>
<dbReference type="InterPro" id="IPR003150">
    <property type="entry name" value="DNA-bd_RFX"/>
</dbReference>
<gene>
    <name evidence="3" type="ORF">AAP_05751</name>
</gene>
<name>A0A166N2S2_9EURO</name>
<evidence type="ECO:0000256" key="1">
    <source>
        <dbReference type="SAM" id="MobiDB-lite"/>
    </source>
</evidence>
<keyword evidence="4" id="KW-1185">Reference proteome</keyword>
<evidence type="ECO:0000259" key="2">
    <source>
        <dbReference type="PROSITE" id="PS51526"/>
    </source>
</evidence>
<feature type="compositionally biased region" description="Low complexity" evidence="1">
    <location>
        <begin position="11"/>
        <end position="21"/>
    </location>
</feature>
<protein>
    <submittedName>
        <fullName evidence="3">Chromatin remodeling complex subunit</fullName>
    </submittedName>
</protein>
<reference evidence="3 4" key="1">
    <citation type="journal article" date="2016" name="Genome Biol. Evol.">
        <title>Divergent and convergent evolution of fungal pathogenicity.</title>
        <authorList>
            <person name="Shang Y."/>
            <person name="Xiao G."/>
            <person name="Zheng P."/>
            <person name="Cen K."/>
            <person name="Zhan S."/>
            <person name="Wang C."/>
        </authorList>
    </citation>
    <scope>NUCLEOTIDE SEQUENCE [LARGE SCALE GENOMIC DNA]</scope>
    <source>
        <strain evidence="3 4">ARSEF 7405</strain>
    </source>
</reference>
<comment type="caution">
    <text evidence="3">The sequence shown here is derived from an EMBL/GenBank/DDBJ whole genome shotgun (WGS) entry which is preliminary data.</text>
</comment>
<dbReference type="VEuPathDB" id="FungiDB:AAP_05751"/>
<feature type="compositionally biased region" description="Low complexity" evidence="1">
    <location>
        <begin position="295"/>
        <end position="310"/>
    </location>
</feature>
<feature type="region of interest" description="Disordered" evidence="1">
    <location>
        <begin position="173"/>
        <end position="209"/>
    </location>
</feature>
<proteinExistence type="predicted"/>
<feature type="region of interest" description="Disordered" evidence="1">
    <location>
        <begin position="283"/>
        <end position="325"/>
    </location>
</feature>
<dbReference type="OrthoDB" id="338531at2759"/>
<feature type="region of interest" description="Disordered" evidence="1">
    <location>
        <begin position="1"/>
        <end position="21"/>
    </location>
</feature>
<feature type="region of interest" description="Disordered" evidence="1">
    <location>
        <begin position="226"/>
        <end position="246"/>
    </location>
</feature>
<feature type="compositionally biased region" description="Basic and acidic residues" evidence="1">
    <location>
        <begin position="314"/>
        <end position="324"/>
    </location>
</feature>
<evidence type="ECO:0000313" key="4">
    <source>
        <dbReference type="Proteomes" id="UP000242877"/>
    </source>
</evidence>
<sequence length="359" mass="39589">MSPTGTRTLFNLGNGTPNLTPNPQQQLQQRLAPTLGAADFINTVSTSFPSAEAQVIRGEVAKFIIRGIRPLENPIDFRGYPYPRCKWQLSVSNPSTTTTSATSTSPITGAVRTSTKCETRCCGTFDTVDALRDHVYEAHLGLGRDPANGRWIVGEDERPQNVCLWDDCRLYHHPPPPPPPQTSAYLQQQQQQFGPSHMDPSLAGSGAGTAPVVKTSRLVQHINAQHLPSSDLLDKSKAPPPVPPRPYLQKGIERVFEYYPTPAHKEPLGVAYKSLLVMRNVMRNLPPDPPSRGKSPVTGFSSTPSSSSYGSGPGERKGKGESRSHRLFFSQRRRLLETADYNPVLRREIFELVNEIRSS</sequence>
<organism evidence="3 4">
    <name type="scientific">Ascosphaera apis ARSEF 7405</name>
    <dbReference type="NCBI Taxonomy" id="392613"/>
    <lineage>
        <taxon>Eukaryota</taxon>
        <taxon>Fungi</taxon>
        <taxon>Dikarya</taxon>
        <taxon>Ascomycota</taxon>
        <taxon>Pezizomycotina</taxon>
        <taxon>Eurotiomycetes</taxon>
        <taxon>Eurotiomycetidae</taxon>
        <taxon>Onygenales</taxon>
        <taxon>Ascosphaeraceae</taxon>
        <taxon>Ascosphaera</taxon>
    </lineage>
</organism>
<dbReference type="AlphaFoldDB" id="A0A166N2S2"/>
<dbReference type="GO" id="GO:0003677">
    <property type="term" value="F:DNA binding"/>
    <property type="evidence" value="ECO:0007669"/>
    <property type="project" value="InterPro"/>
</dbReference>
<dbReference type="GO" id="GO:0006355">
    <property type="term" value="P:regulation of DNA-templated transcription"/>
    <property type="evidence" value="ECO:0007669"/>
    <property type="project" value="InterPro"/>
</dbReference>
<dbReference type="EMBL" id="AZGZ01000035">
    <property type="protein sequence ID" value="KZZ87370.1"/>
    <property type="molecule type" value="Genomic_DNA"/>
</dbReference>